<protein>
    <submittedName>
        <fullName evidence="1">Uncharacterized protein</fullName>
    </submittedName>
</protein>
<keyword evidence="2" id="KW-1185">Reference proteome</keyword>
<organism evidence="1 2">
    <name type="scientific">Paramecium primaurelia</name>
    <dbReference type="NCBI Taxonomy" id="5886"/>
    <lineage>
        <taxon>Eukaryota</taxon>
        <taxon>Sar</taxon>
        <taxon>Alveolata</taxon>
        <taxon>Ciliophora</taxon>
        <taxon>Intramacronucleata</taxon>
        <taxon>Oligohymenophorea</taxon>
        <taxon>Peniculida</taxon>
        <taxon>Parameciidae</taxon>
        <taxon>Paramecium</taxon>
    </lineage>
</organism>
<gene>
    <name evidence="1" type="ORF">PPRIM_AZ9-3.1.T0110416</name>
</gene>
<dbReference type="Proteomes" id="UP000688137">
    <property type="component" value="Unassembled WGS sequence"/>
</dbReference>
<sequence>MKQLNQYQTESLTKIGRENIKNKLKCLIPNYNNQKLIVNKEKQINQSSTNTHDNSKISVLIKETKQMNLKIVSKKWLMKKRLLQQQLPILDRPQFVIKPQIILKLFVNCQTKQKH</sequence>
<dbReference type="EMBL" id="CAJJDM010000008">
    <property type="protein sequence ID" value="CAD8047412.1"/>
    <property type="molecule type" value="Genomic_DNA"/>
</dbReference>
<name>A0A8S1JXD3_PARPR</name>
<evidence type="ECO:0000313" key="2">
    <source>
        <dbReference type="Proteomes" id="UP000688137"/>
    </source>
</evidence>
<comment type="caution">
    <text evidence="1">The sequence shown here is derived from an EMBL/GenBank/DDBJ whole genome shotgun (WGS) entry which is preliminary data.</text>
</comment>
<proteinExistence type="predicted"/>
<dbReference type="AlphaFoldDB" id="A0A8S1JXD3"/>
<accession>A0A8S1JXD3</accession>
<reference evidence="1" key="1">
    <citation type="submission" date="2021-01" db="EMBL/GenBank/DDBJ databases">
        <authorList>
            <consortium name="Genoscope - CEA"/>
            <person name="William W."/>
        </authorList>
    </citation>
    <scope>NUCLEOTIDE SEQUENCE</scope>
</reference>
<evidence type="ECO:0000313" key="1">
    <source>
        <dbReference type="EMBL" id="CAD8047412.1"/>
    </source>
</evidence>
<dbReference type="OMA" id="QMNLKIV"/>